<dbReference type="Proteomes" id="UP000523007">
    <property type="component" value="Unassembled WGS sequence"/>
</dbReference>
<name>A0A7W7RJR9_9ACTN</name>
<protein>
    <submittedName>
        <fullName evidence="1">Alkylation response protein AidB-like acyl-CoA dehydrogenase</fullName>
    </submittedName>
</protein>
<proteinExistence type="predicted"/>
<gene>
    <name evidence="1" type="ORF">F4561_003591</name>
</gene>
<dbReference type="SUPFAM" id="SSF56645">
    <property type="entry name" value="Acyl-CoA dehydrogenase NM domain-like"/>
    <property type="match status" value="1"/>
</dbReference>
<accession>A0A7W7RJR9</accession>
<reference evidence="1 2" key="1">
    <citation type="submission" date="2020-08" db="EMBL/GenBank/DDBJ databases">
        <title>Sequencing the genomes of 1000 actinobacteria strains.</title>
        <authorList>
            <person name="Klenk H.-P."/>
        </authorList>
    </citation>
    <scope>NUCLEOTIDE SEQUENCE [LARGE SCALE GENOMIC DNA]</scope>
    <source>
        <strain evidence="1 2">DSM 102030</strain>
    </source>
</reference>
<organism evidence="1 2">
    <name type="scientific">Lipingzhangella halophila</name>
    <dbReference type="NCBI Taxonomy" id="1783352"/>
    <lineage>
        <taxon>Bacteria</taxon>
        <taxon>Bacillati</taxon>
        <taxon>Actinomycetota</taxon>
        <taxon>Actinomycetes</taxon>
        <taxon>Streptosporangiales</taxon>
        <taxon>Nocardiopsidaceae</taxon>
        <taxon>Lipingzhangella</taxon>
    </lineage>
</organism>
<keyword evidence="2" id="KW-1185">Reference proteome</keyword>
<dbReference type="GO" id="GO:0016627">
    <property type="term" value="F:oxidoreductase activity, acting on the CH-CH group of donors"/>
    <property type="evidence" value="ECO:0007669"/>
    <property type="project" value="InterPro"/>
</dbReference>
<dbReference type="AlphaFoldDB" id="A0A7W7RJR9"/>
<dbReference type="RefSeq" id="WP_312885338.1">
    <property type="nucleotide sequence ID" value="NZ_JACHJT010000001.1"/>
</dbReference>
<dbReference type="InterPro" id="IPR046373">
    <property type="entry name" value="Acyl-CoA_Oxase/DH_mid-dom_sf"/>
</dbReference>
<dbReference type="InterPro" id="IPR009100">
    <property type="entry name" value="AcylCoA_DH/oxidase_NM_dom_sf"/>
</dbReference>
<dbReference type="Gene3D" id="2.40.110.10">
    <property type="entry name" value="Butyryl-CoA Dehydrogenase, subunit A, domain 2"/>
    <property type="match status" value="1"/>
</dbReference>
<comment type="caution">
    <text evidence="1">The sequence shown here is derived from an EMBL/GenBank/DDBJ whole genome shotgun (WGS) entry which is preliminary data.</text>
</comment>
<dbReference type="EMBL" id="JACHJT010000001">
    <property type="protein sequence ID" value="MBB4932771.1"/>
    <property type="molecule type" value="Genomic_DNA"/>
</dbReference>
<evidence type="ECO:0000313" key="1">
    <source>
        <dbReference type="EMBL" id="MBB4932771.1"/>
    </source>
</evidence>
<evidence type="ECO:0000313" key="2">
    <source>
        <dbReference type="Proteomes" id="UP000523007"/>
    </source>
</evidence>
<sequence length="342" mass="36098">MSDSETFLGALGRAETNTADEHRKRVAAWLCEEIDEGHLDLPLPGHGNTWQRWAILRDLARRDLSLVRLAEGHADAVAILAELKASPPEPGSVWGVWTAHPPGPDLHAQSEGSGWRLNGVKQFCSGARVCTHALVSALVSEAERQLFAVRAEAAVAAPDTWAAAGMAASDTLTLIFDDVAAEPVGRVGDYIARPGFHHGGIGVAACWYGGALAVSQPLATQAASGNADVQTRARYGAIDRELYSAETVLRRAAEEVDADPEDYEAGAKMRAMRVRAVVASACAGVLRHTGEALGAGPLAFDPHYAHAVEDLAVYLRQHRGDRDLAGLGTAAAAHEGGTDVES</sequence>